<keyword evidence="1" id="KW-0812">Transmembrane</keyword>
<reference evidence="2" key="1">
    <citation type="journal article" date="2021" name="Front. Microbiol.">
        <title>Comprehensive Comparative Genomics and Phenotyping of Methylobacterium Species.</title>
        <authorList>
            <person name="Alessa O."/>
            <person name="Ogura Y."/>
            <person name="Fujitani Y."/>
            <person name="Takami H."/>
            <person name="Hayashi T."/>
            <person name="Sahin N."/>
            <person name="Tani A."/>
        </authorList>
    </citation>
    <scope>NUCLEOTIDE SEQUENCE</scope>
    <source>
        <strain evidence="2">DSM 19015</strain>
    </source>
</reference>
<keyword evidence="1" id="KW-1133">Transmembrane helix</keyword>
<evidence type="ECO:0000313" key="3">
    <source>
        <dbReference type="Proteomes" id="UP001055125"/>
    </source>
</evidence>
<evidence type="ECO:0008006" key="4">
    <source>
        <dbReference type="Google" id="ProtNLM"/>
    </source>
</evidence>
<feature type="transmembrane region" description="Helical" evidence="1">
    <location>
        <begin position="17"/>
        <end position="38"/>
    </location>
</feature>
<dbReference type="PANTHER" id="PTHR34980:SF3">
    <property type="entry name" value="BLR8105 PROTEIN"/>
    <property type="match status" value="1"/>
</dbReference>
<dbReference type="Proteomes" id="UP001055125">
    <property type="component" value="Unassembled WGS sequence"/>
</dbReference>
<dbReference type="PANTHER" id="PTHR34980">
    <property type="entry name" value="INNER MEMBRANE PROTEIN-RELATED-RELATED"/>
    <property type="match status" value="1"/>
</dbReference>
<feature type="transmembrane region" description="Helical" evidence="1">
    <location>
        <begin position="58"/>
        <end position="79"/>
    </location>
</feature>
<organism evidence="2 3">
    <name type="scientific">Methylobacterium iners</name>
    <dbReference type="NCBI Taxonomy" id="418707"/>
    <lineage>
        <taxon>Bacteria</taxon>
        <taxon>Pseudomonadati</taxon>
        <taxon>Pseudomonadota</taxon>
        <taxon>Alphaproteobacteria</taxon>
        <taxon>Hyphomicrobiales</taxon>
        <taxon>Methylobacteriaceae</taxon>
        <taxon>Methylobacterium</taxon>
    </lineage>
</organism>
<dbReference type="RefSeq" id="WP_238243007.1">
    <property type="nucleotide sequence ID" value="NZ_BPQP01000016.1"/>
</dbReference>
<name>A0ABQ4RSQ8_9HYPH</name>
<accession>A0ABQ4RSQ8</accession>
<gene>
    <name evidence="2" type="ORF">OCOJLMKI_1013</name>
</gene>
<reference evidence="2" key="2">
    <citation type="submission" date="2021-08" db="EMBL/GenBank/DDBJ databases">
        <authorList>
            <person name="Tani A."/>
            <person name="Ola A."/>
            <person name="Ogura Y."/>
            <person name="Katsura K."/>
            <person name="Hayashi T."/>
        </authorList>
    </citation>
    <scope>NUCLEOTIDE SEQUENCE</scope>
    <source>
        <strain evidence="2">DSM 19015</strain>
    </source>
</reference>
<proteinExistence type="predicted"/>
<keyword evidence="3" id="KW-1185">Reference proteome</keyword>
<dbReference type="InterPro" id="IPR008523">
    <property type="entry name" value="DUF805"/>
</dbReference>
<comment type="caution">
    <text evidence="2">The sequence shown here is derived from an EMBL/GenBank/DDBJ whole genome shotgun (WGS) entry which is preliminary data.</text>
</comment>
<dbReference type="Pfam" id="PF05656">
    <property type="entry name" value="DUF805"/>
    <property type="match status" value="1"/>
</dbReference>
<feature type="transmembrane region" description="Helical" evidence="1">
    <location>
        <begin position="91"/>
        <end position="109"/>
    </location>
</feature>
<sequence length="141" mass="15228">MIQLLFSARGRIGRGRFWLAGLLYLAISLAASVAFALLRQIIPAEDAEGNFSVEGVKAIPYLLLIFGVLGVFLWSGVCVGIKRFHDRDKSGAWILIQFVPLIGPIWYLVEVGFLRGTVGPNRFGPDPLDSAVAPAAYAPAA</sequence>
<evidence type="ECO:0000313" key="2">
    <source>
        <dbReference type="EMBL" id="GJD93815.1"/>
    </source>
</evidence>
<evidence type="ECO:0000256" key="1">
    <source>
        <dbReference type="SAM" id="Phobius"/>
    </source>
</evidence>
<keyword evidence="1" id="KW-0472">Membrane</keyword>
<protein>
    <recommendedName>
        <fullName evidence="4">DUF805 domain-containing protein</fullName>
    </recommendedName>
</protein>
<dbReference type="EMBL" id="BPQP01000016">
    <property type="protein sequence ID" value="GJD93815.1"/>
    <property type="molecule type" value="Genomic_DNA"/>
</dbReference>